<dbReference type="InterPro" id="IPR011032">
    <property type="entry name" value="GroES-like_sf"/>
</dbReference>
<dbReference type="Gene3D" id="3.40.50.720">
    <property type="entry name" value="NAD(P)-binding Rossmann-like Domain"/>
    <property type="match status" value="1"/>
</dbReference>
<dbReference type="CDD" id="cd08262">
    <property type="entry name" value="Zn_ADH8"/>
    <property type="match status" value="1"/>
</dbReference>
<dbReference type="PANTHER" id="PTHR43189">
    <property type="entry name" value="ZINC-TYPE ALCOHOL DEHYDROGENASE-LIKE PROTEIN C1198.01-RELATED"/>
    <property type="match status" value="1"/>
</dbReference>
<reference evidence="4 5" key="1">
    <citation type="submission" date="2014-07" db="EMBL/GenBank/DDBJ databases">
        <authorList>
            <person name="Lee K."/>
            <person name="Lim J.Y."/>
            <person name="Hwang I."/>
        </authorList>
    </citation>
    <scope>NUCLEOTIDE SEQUENCE [LARGE SCALE GENOMIC DNA]</scope>
    <source>
        <strain evidence="4 5">KL28</strain>
    </source>
</reference>
<organism evidence="4 5">
    <name type="scientific">Pseudomonas alkylphenolica</name>
    <dbReference type="NCBI Taxonomy" id="237609"/>
    <lineage>
        <taxon>Bacteria</taxon>
        <taxon>Pseudomonadati</taxon>
        <taxon>Pseudomonadota</taxon>
        <taxon>Gammaproteobacteria</taxon>
        <taxon>Pseudomonadales</taxon>
        <taxon>Pseudomonadaceae</taxon>
        <taxon>Pseudomonas</taxon>
    </lineage>
</organism>
<name>A0A077FB11_9PSED</name>
<dbReference type="HOGENOM" id="CLU_026673_11_1_6"/>
<feature type="domain" description="Alcohol dehydrogenase-like C-terminal" evidence="2">
    <location>
        <begin position="174"/>
        <end position="318"/>
    </location>
</feature>
<protein>
    <submittedName>
        <fullName evidence="4">Theronine dehydrogenase-like Zn-dependent dehydrogenase</fullName>
    </submittedName>
</protein>
<dbReference type="PANTHER" id="PTHR43189:SF1">
    <property type="entry name" value="ZINC-TYPE ALCOHOL DEHYDROGENASE-LIKE PROTEIN C1198.01"/>
    <property type="match status" value="1"/>
</dbReference>
<accession>A0A077FB11</accession>
<gene>
    <name evidence="4" type="ORF">PSAKL28_25720</name>
</gene>
<evidence type="ECO:0000313" key="4">
    <source>
        <dbReference type="EMBL" id="AIL61770.1"/>
    </source>
</evidence>
<dbReference type="Proteomes" id="UP000028931">
    <property type="component" value="Chromosome"/>
</dbReference>
<keyword evidence="1" id="KW-0560">Oxidoreductase</keyword>
<proteinExistence type="predicted"/>
<sequence length="359" mass="38098">MKAVVLRDNKLVIDKLVDPTPAKGEVLVKTLACGICGSDLHMFHHCEHVLANFKRGNIPVAFDQQKDVVFGHEYCAEILDHGPGCDKTLKVGTRVCSLPFVVTPNRFDHVGYSNQYPGGYGEQMVLAEQMLVAVPGDLPADFAALTEPLAVAGHAVNRARLAGDEVPVVIGCGPIGLAVIASLKARGIGPVVAADFSPGRRALAEKMGADVVIDPAQQSPYQSWLQVAAPQGYDINGPLALLGLGPQPKPCVVFECVGVPGLIQQVIQNAPPRTRLVVVGVCMQSDQIEPLIGIGKEANIHFSFGYSVEEFTQTLHALADGRLDVTSMITGRVGLDGVAGAFSSLAKPDEHAKIMITFD</sequence>
<evidence type="ECO:0000259" key="2">
    <source>
        <dbReference type="Pfam" id="PF00107"/>
    </source>
</evidence>
<dbReference type="OrthoDB" id="9773078at2"/>
<evidence type="ECO:0000313" key="5">
    <source>
        <dbReference type="Proteomes" id="UP000028931"/>
    </source>
</evidence>
<dbReference type="InterPro" id="IPR013154">
    <property type="entry name" value="ADH-like_N"/>
</dbReference>
<dbReference type="InterPro" id="IPR013149">
    <property type="entry name" value="ADH-like_C"/>
</dbReference>
<dbReference type="AlphaFoldDB" id="A0A077FB11"/>
<dbReference type="SUPFAM" id="SSF51735">
    <property type="entry name" value="NAD(P)-binding Rossmann-fold domains"/>
    <property type="match status" value="1"/>
</dbReference>
<dbReference type="GO" id="GO:0016491">
    <property type="term" value="F:oxidoreductase activity"/>
    <property type="evidence" value="ECO:0007669"/>
    <property type="project" value="UniProtKB-KW"/>
</dbReference>
<evidence type="ECO:0000256" key="1">
    <source>
        <dbReference type="ARBA" id="ARBA00023002"/>
    </source>
</evidence>
<dbReference type="RefSeq" id="WP_038610943.1">
    <property type="nucleotide sequence ID" value="NZ_CP009048.1"/>
</dbReference>
<dbReference type="SUPFAM" id="SSF50129">
    <property type="entry name" value="GroES-like"/>
    <property type="match status" value="1"/>
</dbReference>
<dbReference type="EMBL" id="CP009048">
    <property type="protein sequence ID" value="AIL61770.1"/>
    <property type="molecule type" value="Genomic_DNA"/>
</dbReference>
<feature type="domain" description="Alcohol dehydrogenase-like N-terminal" evidence="3">
    <location>
        <begin position="23"/>
        <end position="135"/>
    </location>
</feature>
<dbReference type="Pfam" id="PF00107">
    <property type="entry name" value="ADH_zinc_N"/>
    <property type="match status" value="1"/>
</dbReference>
<dbReference type="InterPro" id="IPR036291">
    <property type="entry name" value="NAD(P)-bd_dom_sf"/>
</dbReference>
<dbReference type="KEGG" id="palk:PSAKL28_25720"/>
<dbReference type="Gene3D" id="3.90.180.10">
    <property type="entry name" value="Medium-chain alcohol dehydrogenases, catalytic domain"/>
    <property type="match status" value="1"/>
</dbReference>
<dbReference type="Pfam" id="PF08240">
    <property type="entry name" value="ADH_N"/>
    <property type="match status" value="1"/>
</dbReference>
<dbReference type="eggNOG" id="COG1063">
    <property type="taxonomic scope" value="Bacteria"/>
</dbReference>
<evidence type="ECO:0000259" key="3">
    <source>
        <dbReference type="Pfam" id="PF08240"/>
    </source>
</evidence>